<feature type="compositionally biased region" description="Polar residues" evidence="6">
    <location>
        <begin position="1294"/>
        <end position="1303"/>
    </location>
</feature>
<name>A0ABR2ZY62_9AGAR</name>
<feature type="compositionally biased region" description="Basic and acidic residues" evidence="6">
    <location>
        <begin position="1242"/>
        <end position="1254"/>
    </location>
</feature>
<evidence type="ECO:0000256" key="3">
    <source>
        <dbReference type="ARBA" id="ARBA00023015"/>
    </source>
</evidence>
<dbReference type="PANTHER" id="PTHR10019">
    <property type="entry name" value="SNF5"/>
    <property type="match status" value="1"/>
</dbReference>
<accession>A0ABR2ZY62</accession>
<keyword evidence="3" id="KW-0805">Transcription regulation</keyword>
<feature type="region of interest" description="Disordered" evidence="6">
    <location>
        <begin position="1330"/>
        <end position="1429"/>
    </location>
</feature>
<feature type="region of interest" description="Disordered" evidence="6">
    <location>
        <begin position="1513"/>
        <end position="1662"/>
    </location>
</feature>
<feature type="region of interest" description="Disordered" evidence="6">
    <location>
        <begin position="337"/>
        <end position="538"/>
    </location>
</feature>
<dbReference type="Proteomes" id="UP001437256">
    <property type="component" value="Unassembled WGS sequence"/>
</dbReference>
<keyword evidence="5" id="KW-0539">Nucleus</keyword>
<proteinExistence type="inferred from homology"/>
<dbReference type="InterPro" id="IPR013088">
    <property type="entry name" value="Znf_NHR/GATA"/>
</dbReference>
<keyword evidence="4" id="KW-0804">Transcription</keyword>
<feature type="compositionally biased region" description="Low complexity" evidence="6">
    <location>
        <begin position="1558"/>
        <end position="1574"/>
    </location>
</feature>
<evidence type="ECO:0000256" key="2">
    <source>
        <dbReference type="ARBA" id="ARBA00010239"/>
    </source>
</evidence>
<reference evidence="7 8" key="1">
    <citation type="submission" date="2024-05" db="EMBL/GenBank/DDBJ databases">
        <title>A draft genome resource for the thread blight pathogen Marasmius tenuissimus strain MS-2.</title>
        <authorList>
            <person name="Yulfo-Soto G.E."/>
            <person name="Baruah I.K."/>
            <person name="Amoako-Attah I."/>
            <person name="Bukari Y."/>
            <person name="Meinhardt L.W."/>
            <person name="Bailey B.A."/>
            <person name="Cohen S.P."/>
        </authorList>
    </citation>
    <scope>NUCLEOTIDE SEQUENCE [LARGE SCALE GENOMIC DNA]</scope>
    <source>
        <strain evidence="7 8">MS-2</strain>
    </source>
</reference>
<feature type="compositionally biased region" description="Pro residues" evidence="6">
    <location>
        <begin position="1350"/>
        <end position="1361"/>
    </location>
</feature>
<sequence>MMGGMGGGMNNMGMSPMNNMSAMGGMGGGMSGNMGGMGGMGGSMGNMAMGGGMNNMSSMNSMSMGNMGGMGGGMNMNAMNMGNMGGMRPQGGVNPAQLMGSGGGGGGGGMGMSPAQMMQQQQQRMSMAGQGGMGGGGMGGGNMGPMNAMSPMSNPMNQMSMGQGNMGNMGGMSPMGQNSMQMNQGSMSPTYPGSGSSSISPTGEGVPRPGTSMSMHSNSGGGGGYPNQGGMGGGGSMNMGGMGGMQGGMNASSPTAGQGHQQVPHPQSHGQNSGPQPHQPTGASNQPNAQFQAMLLSAVAQMGYSNEQFRGLPPNERNALLNKAYNLVQERVRNAQQGGQGMGGMGGMQNQGQGNAMMHPMGMNQGQMPNQNQGQPQPQTPHERPPSSASTHSQHEMMPPPPRPGTSMSMSRPGTAMGHPGSRPGTAQGAGPPGMGSHARSVSGSGGPPSSGRASVPPGSPSLGAGENVYPQAPPTPSGNQNQPPQTPKMGNASSPTRPGMQQSNSMPQIPVNGMVTAGMTPQGMAQSMMGRPGSASSLMGANPMMGMGGMNAQASMNMQSPMSQGPQGMQRHGSMPPPHTPQTPTHPQASQMSNQTPQRNQTPHPPNQRQSSLPPQPNANKMGAMTPGRMQLPMPGSNTPGSLGNMSNSSMENLNAGEQGQSQPQPNGQVHPVIKQGSVPPPSAPPMSQQNSTQSNVSQAASTTSGQAPPNNSTASQQSPSAQNSAQSQQQQQQQTASNAPVQTRLQQPPPLPSSVSLNPNITRVTLLPLLGSDKAIPQLSQEEIEEIKAWMKTDEAYEGFVIREGADGAKEKELGILKKQRERMAKELRECFGNVPPGAPPPPPTFGVDGLDRTALNSGTWWERGGAGHGKWFNPTWEWLEARYAAGSGRPVDKRFDVRYPGQWAHSVKKRDAQAGINQGHSRGRYGRDAGGKDNKVVRREGLKVPRKLTQEDIDTPEELVPIRLEFDVDHHKMRDSFVWNLNDPVVTPESFAQSLVEDYGLSNSYHSQIVKQIQDQLSDFKSHSPKYSEDGDPLPVPEYERALAVCKGDLGKEESKWWERWRKRLRGAESQPGRKRRKLSGVVEDDANDGDDENDDKEMNGITEDEPMDVDKVRIDESQLRDDLRILIKIDIIVGSVKLDDQFEWDIDNTSSSPELFAETYAQDLGLSGEFKTAIAHSIREQVQTYQKSLYLVGRPTDGSPIQDEDLRQSFLPTLSEASRSYEQVSHFTPRLDYLSDNDLERNEKERDKEYKRRKRNTRGRRGVNLPDREPIRTCRTPAIGFNDTGETEGANATNNSGIMPSTTRRAAAAAASLTIANMVASENGSSPIMGQATLPGQMPSMVSTPQPQPQAPPPPKKVIPKGLFKAPPVPPEVLRPRAKVAAPTPSTAVDGPDPSSGPPDSTTGASSGLIASKNKTVANSRKAKELEREAKEKEFVDGQHPNFIDGVWHCSNCGCPESIAVGRRKGPLGDKSQCGTCGKYWHRHRRPRPVEYNTDPDFHLNQRDGEVLSKSVLTGSKRGKGLRGGGASGAATPEPSTPLSRRRELASERETPSRRQSPPASRRQSPPARAVTPLSSASSADESPLALKVNGTGRGGRSPRPPPPNSNSVMPPSASEGADASQPPPSSIEDIASTVAPTSSSGGKPWPPPWLTGAMDATQTKYPNDRFELTLRKLPDGMEPEWRIKCSDCPGKVSPVRDFVFSN</sequence>
<dbReference type="Gene3D" id="3.30.50.10">
    <property type="entry name" value="Erythroid Transcription Factor GATA-1, subunit A"/>
    <property type="match status" value="1"/>
</dbReference>
<feature type="compositionally biased region" description="Low complexity" evidence="6">
    <location>
        <begin position="689"/>
        <end position="748"/>
    </location>
</feature>
<feature type="compositionally biased region" description="Acidic residues" evidence="6">
    <location>
        <begin position="1086"/>
        <end position="1099"/>
    </location>
</feature>
<feature type="compositionally biased region" description="Gly residues" evidence="6">
    <location>
        <begin position="219"/>
        <end position="247"/>
    </location>
</feature>
<feature type="region of interest" description="Disordered" evidence="6">
    <location>
        <begin position="165"/>
        <end position="286"/>
    </location>
</feature>
<comment type="caution">
    <text evidence="7">The sequence shown here is derived from an EMBL/GenBank/DDBJ whole genome shotgun (WGS) entry which is preliminary data.</text>
</comment>
<feature type="region of interest" description="Disordered" evidence="6">
    <location>
        <begin position="555"/>
        <end position="760"/>
    </location>
</feature>
<gene>
    <name evidence="7" type="primary">SNF5</name>
    <name evidence="7" type="ORF">AAF712_007216</name>
</gene>
<feature type="region of interest" description="Disordered" evidence="6">
    <location>
        <begin position="1242"/>
        <end position="1303"/>
    </location>
</feature>
<evidence type="ECO:0000313" key="8">
    <source>
        <dbReference type="Proteomes" id="UP001437256"/>
    </source>
</evidence>
<feature type="compositionally biased region" description="Low complexity" evidence="6">
    <location>
        <begin position="350"/>
        <end position="377"/>
    </location>
</feature>
<feature type="compositionally biased region" description="Low complexity" evidence="6">
    <location>
        <begin position="171"/>
        <end position="218"/>
    </location>
</feature>
<dbReference type="InterPro" id="IPR006939">
    <property type="entry name" value="SNF5"/>
</dbReference>
<feature type="compositionally biased region" description="Basic residues" evidence="6">
    <location>
        <begin position="1255"/>
        <end position="1265"/>
    </location>
</feature>
<comment type="similarity">
    <text evidence="2">Belongs to the SNF5 family.</text>
</comment>
<feature type="compositionally biased region" description="Basic and acidic residues" evidence="6">
    <location>
        <begin position="1545"/>
        <end position="1557"/>
    </location>
</feature>
<organism evidence="7 8">
    <name type="scientific">Marasmius tenuissimus</name>
    <dbReference type="NCBI Taxonomy" id="585030"/>
    <lineage>
        <taxon>Eukaryota</taxon>
        <taxon>Fungi</taxon>
        <taxon>Dikarya</taxon>
        <taxon>Basidiomycota</taxon>
        <taxon>Agaricomycotina</taxon>
        <taxon>Agaricomycetes</taxon>
        <taxon>Agaricomycetidae</taxon>
        <taxon>Agaricales</taxon>
        <taxon>Marasmiineae</taxon>
        <taxon>Marasmiaceae</taxon>
        <taxon>Marasmius</taxon>
    </lineage>
</organism>
<keyword evidence="8" id="KW-1185">Reference proteome</keyword>
<evidence type="ECO:0000256" key="5">
    <source>
        <dbReference type="ARBA" id="ARBA00023242"/>
    </source>
</evidence>
<evidence type="ECO:0000256" key="1">
    <source>
        <dbReference type="ARBA" id="ARBA00004123"/>
    </source>
</evidence>
<feature type="compositionally biased region" description="Low complexity" evidence="6">
    <location>
        <begin position="1394"/>
        <end position="1412"/>
    </location>
</feature>
<feature type="compositionally biased region" description="Gly residues" evidence="6">
    <location>
        <begin position="338"/>
        <end position="349"/>
    </location>
</feature>
<feature type="compositionally biased region" description="Polar residues" evidence="6">
    <location>
        <begin position="637"/>
        <end position="669"/>
    </location>
</feature>
<feature type="compositionally biased region" description="Polar residues" evidence="6">
    <location>
        <begin position="254"/>
        <end position="286"/>
    </location>
</feature>
<evidence type="ECO:0000256" key="4">
    <source>
        <dbReference type="ARBA" id="ARBA00023163"/>
    </source>
</evidence>
<feature type="compositionally biased region" description="Polar residues" evidence="6">
    <location>
        <begin position="492"/>
        <end position="508"/>
    </location>
</feature>
<evidence type="ECO:0000256" key="6">
    <source>
        <dbReference type="SAM" id="MobiDB-lite"/>
    </source>
</evidence>
<feature type="region of interest" description="Disordered" evidence="6">
    <location>
        <begin position="912"/>
        <end position="935"/>
    </location>
</feature>
<feature type="compositionally biased region" description="Polar residues" evidence="6">
    <location>
        <begin position="590"/>
        <end position="614"/>
    </location>
</feature>
<evidence type="ECO:0000313" key="7">
    <source>
        <dbReference type="EMBL" id="KAL0065733.1"/>
    </source>
</evidence>
<dbReference type="EMBL" id="JBBXMP010000043">
    <property type="protein sequence ID" value="KAL0065733.1"/>
    <property type="molecule type" value="Genomic_DNA"/>
</dbReference>
<protein>
    <submittedName>
        <fullName evidence="7">SWI/SNF chromatin-remodeling complex subunit</fullName>
    </submittedName>
</protein>
<comment type="subcellular location">
    <subcellularLocation>
        <location evidence="1">Nucleus</location>
    </subcellularLocation>
</comment>
<feature type="region of interest" description="Disordered" evidence="6">
    <location>
        <begin position="1075"/>
        <end position="1106"/>
    </location>
</feature>
<dbReference type="Pfam" id="PF04855">
    <property type="entry name" value="SNF5"/>
    <property type="match status" value="1"/>
</dbReference>